<protein>
    <submittedName>
        <fullName evidence="1">Uncharacterized protein</fullName>
    </submittedName>
</protein>
<dbReference type="AlphaFoldDB" id="A0A1M6C4U3"/>
<proteinExistence type="predicted"/>
<dbReference type="OrthoDB" id="1446823at2"/>
<evidence type="ECO:0000313" key="1">
    <source>
        <dbReference type="EMBL" id="SHI55744.1"/>
    </source>
</evidence>
<sequence>MNSLSIIISLFAFLVGGEHQNEPQKHEIKEGTILVIGNPSANDYKHIQFPKKNIIIKRGGLPNWDSVDQIKVIVTDIRIRSNSNTEVILKRADSRKFFNSFPVIKANLESAIASKELIWP</sequence>
<organism evidence="1 2">
    <name type="scientific">Arenibacter nanhaiticus</name>
    <dbReference type="NCBI Taxonomy" id="558155"/>
    <lineage>
        <taxon>Bacteria</taxon>
        <taxon>Pseudomonadati</taxon>
        <taxon>Bacteroidota</taxon>
        <taxon>Flavobacteriia</taxon>
        <taxon>Flavobacteriales</taxon>
        <taxon>Flavobacteriaceae</taxon>
        <taxon>Arenibacter</taxon>
    </lineage>
</organism>
<accession>A0A1M6C4U3</accession>
<evidence type="ECO:0000313" key="2">
    <source>
        <dbReference type="Proteomes" id="UP000184231"/>
    </source>
</evidence>
<dbReference type="Proteomes" id="UP000184231">
    <property type="component" value="Unassembled WGS sequence"/>
</dbReference>
<dbReference type="STRING" id="558155.SAMN04487911_10374"/>
<dbReference type="RefSeq" id="WP_072763146.1">
    <property type="nucleotide sequence ID" value="NZ_FQYX01000003.1"/>
</dbReference>
<reference evidence="2" key="1">
    <citation type="submission" date="2016-11" db="EMBL/GenBank/DDBJ databases">
        <authorList>
            <person name="Varghese N."/>
            <person name="Submissions S."/>
        </authorList>
    </citation>
    <scope>NUCLEOTIDE SEQUENCE [LARGE SCALE GENOMIC DNA]</scope>
    <source>
        <strain evidence="2">CGMCC 1.8863</strain>
    </source>
</reference>
<name>A0A1M6C4U3_9FLAO</name>
<keyword evidence="2" id="KW-1185">Reference proteome</keyword>
<dbReference type="EMBL" id="FQYX01000003">
    <property type="protein sequence ID" value="SHI55744.1"/>
    <property type="molecule type" value="Genomic_DNA"/>
</dbReference>
<gene>
    <name evidence="1" type="ORF">SAMN04487911_10374</name>
</gene>